<sequence precursor="true">MKRALIFGLTVLLAGCASSRIESKRSAYVQAHDLDPQTERAIEDGRVLQGMPRSAVLASLGRYDRRNRTVTRMGASTQLVYEVGRSRQAYVYLDESGRVSGYQNICLLAFSCR</sequence>
<dbReference type="Proteomes" id="UP000259847">
    <property type="component" value="Segment"/>
</dbReference>
<organism evidence="1 2">
    <name type="scientific">Salinibacter phage M1EM-1</name>
    <dbReference type="NCBI Taxonomy" id="2681616"/>
    <lineage>
        <taxon>Viruses</taxon>
        <taxon>Duplodnaviria</taxon>
        <taxon>Heunggongvirae</taxon>
        <taxon>Uroviricota</taxon>
        <taxon>Caudoviricetes</taxon>
        <taxon>Holosalinivirus</taxon>
        <taxon>Holosalinivirus M1EM1</taxon>
    </lineage>
</organism>
<evidence type="ECO:0008006" key="3">
    <source>
        <dbReference type="Google" id="ProtNLM"/>
    </source>
</evidence>
<reference evidence="1 2" key="1">
    <citation type="submission" date="2017-07" db="EMBL/GenBank/DDBJ databases">
        <title>Characterization of ecologically diverse viruses infecting co-occurring strains of cosmopolitan hyperhalophilic Bacteroidetes.</title>
        <authorList>
            <person name="Villamor J."/>
            <person name="Ramos-Barbero M.D."/>
            <person name="Gonzalez-Torres P."/>
            <person name="Gabaldon T."/>
            <person name="Rollesso-Mora R."/>
            <person name="Meseguer I."/>
            <person name="Martinez-Garcia M."/>
            <person name="Santos F."/>
            <person name="Anton J."/>
        </authorList>
    </citation>
    <scope>NUCLEOTIDE SEQUENCE [LARGE SCALE GENOMIC DNA]</scope>
</reference>
<protein>
    <recommendedName>
        <fullName evidence="3">Lipoprotein</fullName>
    </recommendedName>
</protein>
<dbReference type="EMBL" id="MF580955">
    <property type="protein sequence ID" value="AUO78939.1"/>
    <property type="molecule type" value="Genomic_DNA"/>
</dbReference>
<evidence type="ECO:0000313" key="1">
    <source>
        <dbReference type="EMBL" id="AUO78939.1"/>
    </source>
</evidence>
<dbReference type="GeneID" id="40236116"/>
<accession>A0A2I6UG23</accession>
<keyword evidence="2" id="KW-1185">Reference proteome</keyword>
<dbReference type="PROSITE" id="PS51257">
    <property type="entry name" value="PROKAR_LIPOPROTEIN"/>
    <property type="match status" value="1"/>
</dbReference>
<dbReference type="RefSeq" id="YP_009639325.1">
    <property type="nucleotide sequence ID" value="NC_042348.1"/>
</dbReference>
<proteinExistence type="predicted"/>
<dbReference type="KEGG" id="vg:40236116"/>
<name>A0A2I6UG23_9CAUD</name>
<evidence type="ECO:0000313" key="2">
    <source>
        <dbReference type="Proteomes" id="UP000259847"/>
    </source>
</evidence>